<protein>
    <submittedName>
        <fullName evidence="4">SDR family oxidoreductase</fullName>
    </submittedName>
</protein>
<dbReference type="PRINTS" id="PR00081">
    <property type="entry name" value="GDHRDH"/>
</dbReference>
<name>A0A4Z0R078_9FIRM</name>
<dbReference type="EMBL" id="SPQQ01000015">
    <property type="protein sequence ID" value="TGE35387.1"/>
    <property type="molecule type" value="Genomic_DNA"/>
</dbReference>
<reference evidence="4 5" key="1">
    <citation type="submission" date="2019-03" db="EMBL/GenBank/DDBJ databases">
        <title>Draft Genome Sequence of Desulfosporosinus fructosivorans Strain 63.6F, Isolated from Marine Sediment in the Baltic Sea.</title>
        <authorList>
            <person name="Hausmann B."/>
            <person name="Vandieken V."/>
            <person name="Pjevac P."/>
            <person name="Schreck K."/>
            <person name="Herbold C.W."/>
            <person name="Loy A."/>
        </authorList>
    </citation>
    <scope>NUCLEOTIDE SEQUENCE [LARGE SCALE GENOMIC DNA]</scope>
    <source>
        <strain evidence="4 5">63.6F</strain>
    </source>
</reference>
<dbReference type="PANTHER" id="PTHR42760">
    <property type="entry name" value="SHORT-CHAIN DEHYDROGENASES/REDUCTASES FAMILY MEMBER"/>
    <property type="match status" value="1"/>
</dbReference>
<evidence type="ECO:0000313" key="4">
    <source>
        <dbReference type="EMBL" id="TGE35387.1"/>
    </source>
</evidence>
<dbReference type="Pfam" id="PF13561">
    <property type="entry name" value="adh_short_C2"/>
    <property type="match status" value="1"/>
</dbReference>
<dbReference type="Pfam" id="PF00106">
    <property type="entry name" value="adh_short"/>
    <property type="match status" value="1"/>
</dbReference>
<organism evidence="4 5">
    <name type="scientific">Desulfosporosinus fructosivorans</name>
    <dbReference type="NCBI Taxonomy" id="2018669"/>
    <lineage>
        <taxon>Bacteria</taxon>
        <taxon>Bacillati</taxon>
        <taxon>Bacillota</taxon>
        <taxon>Clostridia</taxon>
        <taxon>Eubacteriales</taxon>
        <taxon>Desulfitobacteriaceae</taxon>
        <taxon>Desulfosporosinus</taxon>
    </lineage>
</organism>
<dbReference type="GO" id="GO:0016616">
    <property type="term" value="F:oxidoreductase activity, acting on the CH-OH group of donors, NAD or NADP as acceptor"/>
    <property type="evidence" value="ECO:0007669"/>
    <property type="project" value="TreeGrafter"/>
</dbReference>
<dbReference type="RefSeq" id="WP_135551986.1">
    <property type="nucleotide sequence ID" value="NZ_SPQQ01000015.1"/>
</dbReference>
<evidence type="ECO:0000313" key="5">
    <source>
        <dbReference type="Proteomes" id="UP000298460"/>
    </source>
</evidence>
<evidence type="ECO:0000256" key="1">
    <source>
        <dbReference type="ARBA" id="ARBA00006484"/>
    </source>
</evidence>
<dbReference type="OrthoDB" id="9803333at2"/>
<dbReference type="SUPFAM" id="SSF51735">
    <property type="entry name" value="NAD(P)-binding Rossmann-fold domains"/>
    <property type="match status" value="1"/>
</dbReference>
<keyword evidence="5" id="KW-1185">Reference proteome</keyword>
<proteinExistence type="inferred from homology"/>
<dbReference type="AlphaFoldDB" id="A0A4Z0R078"/>
<evidence type="ECO:0000256" key="2">
    <source>
        <dbReference type="ARBA" id="ARBA00023002"/>
    </source>
</evidence>
<comment type="caution">
    <text evidence="4">The sequence shown here is derived from an EMBL/GenBank/DDBJ whole genome shotgun (WGS) entry which is preliminary data.</text>
</comment>
<gene>
    <name evidence="4" type="ORF">E4K67_25700</name>
</gene>
<dbReference type="PRINTS" id="PR00080">
    <property type="entry name" value="SDRFAMILY"/>
</dbReference>
<evidence type="ECO:0000256" key="3">
    <source>
        <dbReference type="RuleBase" id="RU000363"/>
    </source>
</evidence>
<dbReference type="PANTHER" id="PTHR42760:SF133">
    <property type="entry name" value="3-OXOACYL-[ACYL-CARRIER-PROTEIN] REDUCTASE"/>
    <property type="match status" value="1"/>
</dbReference>
<accession>A0A4Z0R078</accession>
<keyword evidence="2" id="KW-0560">Oxidoreductase</keyword>
<dbReference type="Proteomes" id="UP000298460">
    <property type="component" value="Unassembled WGS sequence"/>
</dbReference>
<dbReference type="Gene3D" id="3.40.50.720">
    <property type="entry name" value="NAD(P)-binding Rossmann-like Domain"/>
    <property type="match status" value="1"/>
</dbReference>
<dbReference type="InterPro" id="IPR002347">
    <property type="entry name" value="SDR_fam"/>
</dbReference>
<dbReference type="InterPro" id="IPR036291">
    <property type="entry name" value="NAD(P)-bd_dom_sf"/>
</dbReference>
<comment type="similarity">
    <text evidence="1 3">Belongs to the short-chain dehydrogenases/reductases (SDR) family.</text>
</comment>
<sequence>MRRELERLFDLSGKVAVITGGAGLLGIKHAEALMEAGAYCVLADINGEMARTAAAKLIAEKSSRAIGVQTDITNSESVAGLLNQTLQEFGRVDILINNAANNPHYAKLADGLESRRFESFPLGIWNQDIAVGLTGSFLCSQIIGSYLAQQGQGVILNIASDLALIAPDQRIYKEEETPPELQPTKPITYSVVKSGIIGLTRYLATYWADKGVRSNALVPGGVYANQDEKFVIKLTNLIPFQRMAKPDEYKAAVVFLCSEASSYMTGASLVIDGGRTCW</sequence>